<keyword evidence="2" id="KW-0548">Nucleotidyltransferase</keyword>
<dbReference type="GO" id="GO:0016787">
    <property type="term" value="F:hydrolase activity"/>
    <property type="evidence" value="ECO:0007669"/>
    <property type="project" value="UniProtKB-KW"/>
</dbReference>
<dbReference type="InterPro" id="IPR012337">
    <property type="entry name" value="RNaseH-like_sf"/>
</dbReference>
<reference evidence="8 9" key="1">
    <citation type="submission" date="2019-09" db="EMBL/GenBank/DDBJ databases">
        <title>Bird 10,000 Genomes (B10K) Project - Family phase.</title>
        <authorList>
            <person name="Zhang G."/>
        </authorList>
    </citation>
    <scope>NUCLEOTIDE SEQUENCE [LARGE SCALE GENOMIC DNA]</scope>
    <source>
        <strain evidence="8">B10K-DU-029-24</strain>
        <tissue evidence="8">Muscle</tissue>
    </source>
</reference>
<keyword evidence="9" id="KW-1185">Reference proteome</keyword>
<dbReference type="InterPro" id="IPR036397">
    <property type="entry name" value="RNaseH_sf"/>
</dbReference>
<gene>
    <name evidence="8" type="primary">Ervk18</name>
    <name evidence="8" type="ORF">THACHL_R12866</name>
</gene>
<dbReference type="InterPro" id="IPR001584">
    <property type="entry name" value="Integrase_cat-core"/>
</dbReference>
<evidence type="ECO:0000256" key="5">
    <source>
        <dbReference type="ARBA" id="ARBA00022801"/>
    </source>
</evidence>
<evidence type="ECO:0000256" key="1">
    <source>
        <dbReference type="ARBA" id="ARBA00022679"/>
    </source>
</evidence>
<accession>A0A7L3JU62</accession>
<evidence type="ECO:0000259" key="7">
    <source>
        <dbReference type="PROSITE" id="PS50994"/>
    </source>
</evidence>
<dbReference type="AlphaFoldDB" id="A0A7L3JU62"/>
<name>A0A7L3JU62_THACH</name>
<protein>
    <submittedName>
        <fullName evidence="8">POK18 protein</fullName>
    </submittedName>
</protein>
<evidence type="ECO:0000256" key="6">
    <source>
        <dbReference type="ARBA" id="ARBA00022918"/>
    </source>
</evidence>
<dbReference type="OrthoDB" id="9359997at2759"/>
<evidence type="ECO:0000256" key="4">
    <source>
        <dbReference type="ARBA" id="ARBA00022759"/>
    </source>
</evidence>
<feature type="domain" description="Integrase catalytic" evidence="7">
    <location>
        <begin position="1"/>
        <end position="60"/>
    </location>
</feature>
<dbReference type="GO" id="GO:0035613">
    <property type="term" value="F:RNA stem-loop binding"/>
    <property type="evidence" value="ECO:0007669"/>
    <property type="project" value="TreeGrafter"/>
</dbReference>
<dbReference type="GO" id="GO:0004519">
    <property type="term" value="F:endonuclease activity"/>
    <property type="evidence" value="ECO:0007669"/>
    <property type="project" value="UniProtKB-KW"/>
</dbReference>
<comment type="caution">
    <text evidence="8">The sequence shown here is derived from an EMBL/GenBank/DDBJ whole genome shotgun (WGS) entry which is preliminary data.</text>
</comment>
<keyword evidence="6" id="KW-0695">RNA-directed DNA polymerase</keyword>
<keyword evidence="3" id="KW-0540">Nuclease</keyword>
<dbReference type="PROSITE" id="PS50994">
    <property type="entry name" value="INTEGRASE"/>
    <property type="match status" value="1"/>
</dbReference>
<dbReference type="SUPFAM" id="SSF53098">
    <property type="entry name" value="Ribonuclease H-like"/>
    <property type="match status" value="1"/>
</dbReference>
<evidence type="ECO:0000256" key="2">
    <source>
        <dbReference type="ARBA" id="ARBA00022695"/>
    </source>
</evidence>
<dbReference type="PANTHER" id="PTHR41694">
    <property type="entry name" value="ENDOGENOUS RETROVIRUS GROUP K MEMBER POL PROTEIN"/>
    <property type="match status" value="1"/>
</dbReference>
<feature type="non-terminal residue" evidence="8">
    <location>
        <position position="60"/>
    </location>
</feature>
<evidence type="ECO:0000313" key="9">
    <source>
        <dbReference type="Proteomes" id="UP000556761"/>
    </source>
</evidence>
<dbReference type="Pfam" id="PF00665">
    <property type="entry name" value="rve"/>
    <property type="match status" value="1"/>
</dbReference>
<dbReference type="Gene3D" id="3.30.420.10">
    <property type="entry name" value="Ribonuclease H-like superfamily/Ribonuclease H"/>
    <property type="match status" value="1"/>
</dbReference>
<dbReference type="EMBL" id="VZTW01129426">
    <property type="protein sequence ID" value="NXU33377.1"/>
    <property type="molecule type" value="Genomic_DNA"/>
</dbReference>
<dbReference type="PANTHER" id="PTHR41694:SF3">
    <property type="entry name" value="RNA-DIRECTED DNA POLYMERASE-RELATED"/>
    <property type="match status" value="1"/>
</dbReference>
<evidence type="ECO:0000256" key="3">
    <source>
        <dbReference type="ARBA" id="ARBA00022722"/>
    </source>
</evidence>
<keyword evidence="4" id="KW-0255">Endonuclease</keyword>
<keyword evidence="1" id="KW-0808">Transferase</keyword>
<proteinExistence type="predicted"/>
<dbReference type="GO" id="GO:0015074">
    <property type="term" value="P:DNA integration"/>
    <property type="evidence" value="ECO:0007669"/>
    <property type="project" value="InterPro"/>
</dbReference>
<organism evidence="8 9">
    <name type="scientific">Thalassarche chlororhynchos</name>
    <name type="common">Atlantic yellow-nosed albatross</name>
    <name type="synonym">Diomedea chlororhynchos</name>
    <dbReference type="NCBI Taxonomy" id="54017"/>
    <lineage>
        <taxon>Eukaryota</taxon>
        <taxon>Metazoa</taxon>
        <taxon>Chordata</taxon>
        <taxon>Craniata</taxon>
        <taxon>Vertebrata</taxon>
        <taxon>Euteleostomi</taxon>
        <taxon>Archelosauria</taxon>
        <taxon>Archosauria</taxon>
        <taxon>Dinosauria</taxon>
        <taxon>Saurischia</taxon>
        <taxon>Theropoda</taxon>
        <taxon>Coelurosauria</taxon>
        <taxon>Aves</taxon>
        <taxon>Neognathae</taxon>
        <taxon>Neoaves</taxon>
        <taxon>Aequornithes</taxon>
        <taxon>Procellariiformes</taxon>
        <taxon>Diomedeidae</taxon>
        <taxon>Thalassarche</taxon>
    </lineage>
</organism>
<evidence type="ECO:0000313" key="8">
    <source>
        <dbReference type="EMBL" id="NXU33377.1"/>
    </source>
</evidence>
<dbReference type="Proteomes" id="UP000556761">
    <property type="component" value="Unassembled WGS sequence"/>
</dbReference>
<keyword evidence="5" id="KW-0378">Hydrolase</keyword>
<sequence length="60" mass="6669">RHWLQCFAVMGVPRCIKTDNGSAYIAASTQQFLKEWGIEHVTGVPGNSTGQAIVERAHHY</sequence>
<feature type="non-terminal residue" evidence="8">
    <location>
        <position position="1"/>
    </location>
</feature>
<dbReference type="GO" id="GO:0003964">
    <property type="term" value="F:RNA-directed DNA polymerase activity"/>
    <property type="evidence" value="ECO:0007669"/>
    <property type="project" value="UniProtKB-KW"/>
</dbReference>